<keyword evidence="3" id="KW-1185">Reference proteome</keyword>
<evidence type="ECO:0000313" key="2">
    <source>
        <dbReference type="EMBL" id="KAB8038785.1"/>
    </source>
</evidence>
<gene>
    <name evidence="2" type="ORF">GCL60_07940</name>
</gene>
<dbReference type="OrthoDB" id="6193186at2"/>
<dbReference type="Proteomes" id="UP000437748">
    <property type="component" value="Unassembled WGS sequence"/>
</dbReference>
<proteinExistence type="predicted"/>
<dbReference type="Gene3D" id="3.40.190.10">
    <property type="entry name" value="Periplasmic binding protein-like II"/>
    <property type="match status" value="1"/>
</dbReference>
<accession>A0A6N6VXL3</accession>
<dbReference type="InterPro" id="IPR001638">
    <property type="entry name" value="Solute-binding_3/MltF_N"/>
</dbReference>
<dbReference type="SMART" id="SM00062">
    <property type="entry name" value="PBPb"/>
    <property type="match status" value="1"/>
</dbReference>
<reference evidence="2 3" key="1">
    <citation type="submission" date="2019-10" db="EMBL/GenBank/DDBJ databases">
        <title>New species of Slilvanegrellaceae.</title>
        <authorList>
            <person name="Pitt A."/>
            <person name="Hahn M.W."/>
        </authorList>
    </citation>
    <scope>NUCLEOTIDE SEQUENCE [LARGE SCALE GENOMIC DNA]</scope>
    <source>
        <strain evidence="2 3">SP-Ram-0.45-NSY-1</strain>
    </source>
</reference>
<evidence type="ECO:0000259" key="1">
    <source>
        <dbReference type="SMART" id="SM00062"/>
    </source>
</evidence>
<protein>
    <recommendedName>
        <fullName evidence="1">Solute-binding protein family 3/N-terminal domain-containing protein</fullName>
    </recommendedName>
</protein>
<sequence length="263" mass="31116">MKFKFSVSLFCIFFTQFSFSNNRPLKFCYEDQDSYPWVLKDGTGLNINLIKILALKLNTEIILTPVPWKRCLEDLKKGDVFDGAFAASYKEDRLEFGRYPTLNGLKEGKPNENKRLHRNEYSLYVLKDEKTIRWDGNIIYGVDVIGSLPGYSINDFLKKLNIRVDDGTRMPLGVFEKLISKRYRAIAMQDYRADYVLKQKSELNNQIKKILPPLEKKSYYLMLSAKMFEKEKDYSNLIWDKIEEIRNSKEYKNMFEEFFKSKN</sequence>
<comment type="caution">
    <text evidence="2">The sequence shown here is derived from an EMBL/GenBank/DDBJ whole genome shotgun (WGS) entry which is preliminary data.</text>
</comment>
<feature type="domain" description="Solute-binding protein family 3/N-terminal" evidence="1">
    <location>
        <begin position="24"/>
        <end position="262"/>
    </location>
</feature>
<dbReference type="AlphaFoldDB" id="A0A6N6VXL3"/>
<evidence type="ECO:0000313" key="3">
    <source>
        <dbReference type="Proteomes" id="UP000437748"/>
    </source>
</evidence>
<organism evidence="2 3">
    <name type="scientific">Silvanigrella paludirubra</name>
    <dbReference type="NCBI Taxonomy" id="2499159"/>
    <lineage>
        <taxon>Bacteria</taxon>
        <taxon>Pseudomonadati</taxon>
        <taxon>Bdellovibrionota</taxon>
        <taxon>Oligoflexia</taxon>
        <taxon>Silvanigrellales</taxon>
        <taxon>Silvanigrellaceae</taxon>
        <taxon>Silvanigrella</taxon>
    </lineage>
</organism>
<name>A0A6N6VXL3_9BACT</name>
<dbReference type="SUPFAM" id="SSF53850">
    <property type="entry name" value="Periplasmic binding protein-like II"/>
    <property type="match status" value="1"/>
</dbReference>
<dbReference type="EMBL" id="WFLM01000003">
    <property type="protein sequence ID" value="KAB8038785.1"/>
    <property type="molecule type" value="Genomic_DNA"/>
</dbReference>
<dbReference type="RefSeq" id="WP_153420113.1">
    <property type="nucleotide sequence ID" value="NZ_WFLM01000003.1"/>
</dbReference>